<dbReference type="RefSeq" id="WP_168936255.1">
    <property type="nucleotide sequence ID" value="NZ_JABAFY010000052.1"/>
</dbReference>
<dbReference type="InterPro" id="IPR041682">
    <property type="entry name" value="AAA_14"/>
</dbReference>
<reference evidence="3 4" key="1">
    <citation type="submission" date="2020-04" db="EMBL/GenBank/DDBJ databases">
        <authorList>
            <person name="Hitch T.C.A."/>
            <person name="Wylensek D."/>
            <person name="Clavel T."/>
        </authorList>
    </citation>
    <scope>NUCLEOTIDE SEQUENCE [LARGE SCALE GENOMIC DNA]</scope>
    <source>
        <strain evidence="3 4">PG-251-APC-1</strain>
    </source>
</reference>
<evidence type="ECO:0000313" key="4">
    <source>
        <dbReference type="Proteomes" id="UP000522333"/>
    </source>
</evidence>
<keyword evidence="3" id="KW-0067">ATP-binding</keyword>
<gene>
    <name evidence="3" type="ORF">HF854_10610</name>
</gene>
<dbReference type="Pfam" id="PF13635">
    <property type="entry name" value="DUF4143"/>
    <property type="match status" value="1"/>
</dbReference>
<dbReference type="Gene3D" id="3.40.50.300">
    <property type="entry name" value="P-loop containing nucleotide triphosphate hydrolases"/>
    <property type="match status" value="1"/>
</dbReference>
<comment type="caution">
    <text evidence="3">The sequence shown here is derived from an EMBL/GenBank/DDBJ whole genome shotgun (WGS) entry which is preliminary data.</text>
</comment>
<organism evidence="3 4">
    <name type="scientific">Desulfovibrio piger</name>
    <dbReference type="NCBI Taxonomy" id="901"/>
    <lineage>
        <taxon>Bacteria</taxon>
        <taxon>Pseudomonadati</taxon>
        <taxon>Thermodesulfobacteriota</taxon>
        <taxon>Desulfovibrionia</taxon>
        <taxon>Desulfovibrionales</taxon>
        <taxon>Desulfovibrionaceae</taxon>
        <taxon>Desulfovibrio</taxon>
    </lineage>
</organism>
<dbReference type="Pfam" id="PF13173">
    <property type="entry name" value="AAA_14"/>
    <property type="match status" value="1"/>
</dbReference>
<dbReference type="InterPro" id="IPR025420">
    <property type="entry name" value="DUF4143"/>
</dbReference>
<dbReference type="SUPFAM" id="SSF52540">
    <property type="entry name" value="P-loop containing nucleoside triphosphate hydrolases"/>
    <property type="match status" value="1"/>
</dbReference>
<feature type="domain" description="DUF4143" evidence="2">
    <location>
        <begin position="226"/>
        <end position="384"/>
    </location>
</feature>
<dbReference type="PANTHER" id="PTHR33295:SF7">
    <property type="entry name" value="ATPASE"/>
    <property type="match status" value="1"/>
</dbReference>
<evidence type="ECO:0000259" key="1">
    <source>
        <dbReference type="Pfam" id="PF13173"/>
    </source>
</evidence>
<sequence>MLARNFYNNLLKWKDNKNKKAMLVTGARQIGKTSLIRRFGKEQYECFVELNFIELPKAKEIFKAGRDVESVIMGITALLGTSLIPGKTLIFFDEIQECPDARTAIKFLVEDGRFDYIESGSLLGVNSGETYSYPVGFEEIHRMFPMDLEEFALANGISEDVLDHVRSSFEERKPVSAGVHEAMCRLFRLYVLTGGMPAVVQEFVSSHDIQKVVSQQRDILSLYRLDITKYAGRDKTKVQDIFDSIPSQLDDKNRRFMLASINKAARYARYEDSFVWLRDAGVALPCYNVSAPSIPLRLNEQRTLFKLFMADTGLLCAAGMDGIQFSILNGDLSINMGSILENVFAQIFAANGFKLWYFNKQKYGELDFVLQPGRKCLPVEIKSGKDYRRHTALDNILSVSEWKFEEAIVFCMDNVSTDGKVTYLPWYMAMFLKTPQPESYIVDADFSGLSACLPQG</sequence>
<dbReference type="GO" id="GO:0005524">
    <property type="term" value="F:ATP binding"/>
    <property type="evidence" value="ECO:0007669"/>
    <property type="project" value="UniProtKB-KW"/>
</dbReference>
<keyword evidence="3" id="KW-0547">Nucleotide-binding</keyword>
<dbReference type="AlphaFoldDB" id="A0A848CHI8"/>
<feature type="domain" description="AAA" evidence="1">
    <location>
        <begin position="19"/>
        <end position="151"/>
    </location>
</feature>
<dbReference type="PANTHER" id="PTHR33295">
    <property type="entry name" value="ATPASE"/>
    <property type="match status" value="1"/>
</dbReference>
<proteinExistence type="predicted"/>
<dbReference type="Proteomes" id="UP000522333">
    <property type="component" value="Unassembled WGS sequence"/>
</dbReference>
<evidence type="ECO:0000259" key="2">
    <source>
        <dbReference type="Pfam" id="PF13635"/>
    </source>
</evidence>
<dbReference type="InterPro" id="IPR027417">
    <property type="entry name" value="P-loop_NTPase"/>
</dbReference>
<evidence type="ECO:0000313" key="3">
    <source>
        <dbReference type="EMBL" id="NME52954.1"/>
    </source>
</evidence>
<dbReference type="EMBL" id="JABAFY010000052">
    <property type="protein sequence ID" value="NME52954.1"/>
    <property type="molecule type" value="Genomic_DNA"/>
</dbReference>
<protein>
    <submittedName>
        <fullName evidence="3">ATP-binding protein</fullName>
    </submittedName>
</protein>
<accession>A0A848CHI8</accession>
<name>A0A848CHI8_9BACT</name>